<dbReference type="PROSITE" id="PS50043">
    <property type="entry name" value="HTH_LUXR_2"/>
    <property type="match status" value="1"/>
</dbReference>
<dbReference type="InterPro" id="IPR036388">
    <property type="entry name" value="WH-like_DNA-bd_sf"/>
</dbReference>
<evidence type="ECO:0000259" key="1">
    <source>
        <dbReference type="PROSITE" id="PS50043"/>
    </source>
</evidence>
<dbReference type="InterPro" id="IPR000792">
    <property type="entry name" value="Tscrpt_reg_LuxR_C"/>
</dbReference>
<sequence>MTFFDWFDVYGGFMQGSLQDNNSKFTAGIVINPLILNPIKSVINRHGFAGFWFQGIANRAHQDYLQNCKKNILTRRVLHRSDGILSSSSKVQLLQNQYLAKVAPSDINFAPALQLDEPYCYQLLENDQANKAKKLFNSYGINTVVSYPLRHFSSSVWCGRFTLLSKYDSSELNFSGLDLSLKQAQMVLFEHYHDELNPYLQPNLFNQTAIKALKMAAIGLHNHEISAQLRITVRGVEYHLESMRNKLSASNRANLVHIAHQLEII</sequence>
<evidence type="ECO:0000313" key="3">
    <source>
        <dbReference type="Proteomes" id="UP000005839"/>
    </source>
</evidence>
<evidence type="ECO:0000313" key="2">
    <source>
        <dbReference type="EMBL" id="EDQ01874.1"/>
    </source>
</evidence>
<proteinExistence type="predicted"/>
<dbReference type="Gene3D" id="1.10.10.10">
    <property type="entry name" value="Winged helix-like DNA-binding domain superfamily/Winged helix DNA-binding domain"/>
    <property type="match status" value="1"/>
</dbReference>
<dbReference type="AlphaFoldDB" id="A9D1K6"/>
<dbReference type="Proteomes" id="UP000005839">
    <property type="component" value="Unassembled WGS sequence"/>
</dbReference>
<gene>
    <name evidence="2" type="ORF">KT99_08203</name>
</gene>
<dbReference type="InterPro" id="IPR016032">
    <property type="entry name" value="Sig_transdc_resp-reg_C-effctor"/>
</dbReference>
<accession>A9D1K6</accession>
<feature type="domain" description="HTH luxR-type" evidence="1">
    <location>
        <begin position="198"/>
        <end position="263"/>
    </location>
</feature>
<name>A9D1K6_9GAMM</name>
<dbReference type="SMART" id="SM00421">
    <property type="entry name" value="HTH_LUXR"/>
    <property type="match status" value="1"/>
</dbReference>
<dbReference type="GO" id="GO:0006355">
    <property type="term" value="P:regulation of DNA-templated transcription"/>
    <property type="evidence" value="ECO:0007669"/>
    <property type="project" value="InterPro"/>
</dbReference>
<reference evidence="2 3" key="1">
    <citation type="submission" date="2007-10" db="EMBL/GenBank/DDBJ databases">
        <authorList>
            <person name="Yayanos A."/>
            <person name="Ferriera S."/>
            <person name="Johnson J."/>
            <person name="Kravitz S."/>
            <person name="Halpern A."/>
            <person name="Remington K."/>
            <person name="Beeson K."/>
            <person name="Tran B."/>
            <person name="Rogers Y.-H."/>
            <person name="Friedman R."/>
            <person name="Venter J.C."/>
        </authorList>
    </citation>
    <scope>NUCLEOTIDE SEQUENCE [LARGE SCALE GENOMIC DNA]</scope>
    <source>
        <strain evidence="2 3">KT99</strain>
    </source>
</reference>
<comment type="caution">
    <text evidence="2">The sequence shown here is derived from an EMBL/GenBank/DDBJ whole genome shotgun (WGS) entry which is preliminary data.</text>
</comment>
<organism evidence="2 3">
    <name type="scientific">Shewanella benthica KT99</name>
    <dbReference type="NCBI Taxonomy" id="314608"/>
    <lineage>
        <taxon>Bacteria</taxon>
        <taxon>Pseudomonadati</taxon>
        <taxon>Pseudomonadota</taxon>
        <taxon>Gammaproteobacteria</taxon>
        <taxon>Alteromonadales</taxon>
        <taxon>Shewanellaceae</taxon>
        <taxon>Shewanella</taxon>
    </lineage>
</organism>
<dbReference type="SUPFAM" id="SSF46894">
    <property type="entry name" value="C-terminal effector domain of the bipartite response regulators"/>
    <property type="match status" value="1"/>
</dbReference>
<protein>
    <submittedName>
        <fullName evidence="2">Transcriptional regulator, LuxR family protein</fullName>
    </submittedName>
</protein>
<dbReference type="GO" id="GO:0003677">
    <property type="term" value="F:DNA binding"/>
    <property type="evidence" value="ECO:0007669"/>
    <property type="project" value="InterPro"/>
</dbReference>
<dbReference type="CDD" id="cd06170">
    <property type="entry name" value="LuxR_C_like"/>
    <property type="match status" value="1"/>
</dbReference>
<keyword evidence="3" id="KW-1185">Reference proteome</keyword>
<dbReference type="Pfam" id="PF00196">
    <property type="entry name" value="GerE"/>
    <property type="match status" value="1"/>
</dbReference>
<dbReference type="STRING" id="314608.KT99_08203"/>
<dbReference type="EMBL" id="ABIC01000006">
    <property type="protein sequence ID" value="EDQ01874.1"/>
    <property type="molecule type" value="Genomic_DNA"/>
</dbReference>